<dbReference type="AlphaFoldDB" id="A0A172UMM5"/>
<gene>
    <name evidence="2" type="ORF">A7U43_14060</name>
</gene>
<feature type="region of interest" description="Disordered" evidence="1">
    <location>
        <begin position="136"/>
        <end position="157"/>
    </location>
</feature>
<dbReference type="RefSeq" id="WP_067996200.1">
    <property type="nucleotide sequence ID" value="NZ_CP015596.1"/>
</dbReference>
<organism evidence="2 3">
    <name type="scientific">Mycobacterium adipatum</name>
    <dbReference type="NCBI Taxonomy" id="1682113"/>
    <lineage>
        <taxon>Bacteria</taxon>
        <taxon>Bacillati</taxon>
        <taxon>Actinomycetota</taxon>
        <taxon>Actinomycetes</taxon>
        <taxon>Mycobacteriales</taxon>
        <taxon>Mycobacteriaceae</taxon>
        <taxon>Mycobacterium</taxon>
    </lineage>
</organism>
<dbReference type="STRING" id="1682113.A7U43_14060"/>
<proteinExistence type="predicted"/>
<dbReference type="KEGG" id="madi:A7U43_14060"/>
<dbReference type="Proteomes" id="UP000077143">
    <property type="component" value="Chromosome"/>
</dbReference>
<feature type="compositionally biased region" description="Polar residues" evidence="1">
    <location>
        <begin position="11"/>
        <end position="27"/>
    </location>
</feature>
<feature type="compositionally biased region" description="Basic and acidic residues" evidence="1">
    <location>
        <begin position="1"/>
        <end position="10"/>
    </location>
</feature>
<protein>
    <submittedName>
        <fullName evidence="2">Uncharacterized protein</fullName>
    </submittedName>
</protein>
<accession>A0A172UMM5</accession>
<name>A0A172UMM5_9MYCO</name>
<sequence>MPRPNEHENNDQATEQTVVDTDATVESATDDLTDAENAGQTAAGVSTDDSEIETDATTFSRTYVEKLRRESAGYRERANQTDALAQRLHNSLVAATGRLADPTDLPFDAAHLDDADALESAIDELLTRKPHLASRRLNGDIGQGNRGGTSEPVNLADMLRARA</sequence>
<feature type="region of interest" description="Disordered" evidence="1">
    <location>
        <begin position="1"/>
        <end position="57"/>
    </location>
</feature>
<evidence type="ECO:0000313" key="2">
    <source>
        <dbReference type="EMBL" id="ANE80283.1"/>
    </source>
</evidence>
<keyword evidence="3" id="KW-1185">Reference proteome</keyword>
<reference evidence="2 3" key="1">
    <citation type="submission" date="2016-05" db="EMBL/GenBank/DDBJ databases">
        <title>Complete genome sequence of a phthalic acid esters degrading Mycobacterium sp. YC-RL4.</title>
        <authorList>
            <person name="Ren L."/>
            <person name="Fan S."/>
            <person name="Ruth N."/>
            <person name="Jia Y."/>
            <person name="Wang J."/>
            <person name="Qiao C."/>
        </authorList>
    </citation>
    <scope>NUCLEOTIDE SEQUENCE [LARGE SCALE GENOMIC DNA]</scope>
    <source>
        <strain evidence="2 3">YC-RL4</strain>
    </source>
</reference>
<evidence type="ECO:0000256" key="1">
    <source>
        <dbReference type="SAM" id="MobiDB-lite"/>
    </source>
</evidence>
<dbReference type="EMBL" id="CP015596">
    <property type="protein sequence ID" value="ANE80283.1"/>
    <property type="molecule type" value="Genomic_DNA"/>
</dbReference>
<evidence type="ECO:0000313" key="3">
    <source>
        <dbReference type="Proteomes" id="UP000077143"/>
    </source>
</evidence>